<dbReference type="PANTHER" id="PTHR40252">
    <property type="entry name" value="BLR0328 PROTEIN"/>
    <property type="match status" value="1"/>
</dbReference>
<protein>
    <recommendedName>
        <fullName evidence="7">FIST-like protein</fullName>
    </recommendedName>
</protein>
<feature type="domain" description="FIST C-domain" evidence="2">
    <location>
        <begin position="252"/>
        <end position="394"/>
    </location>
</feature>
<reference evidence="6" key="3">
    <citation type="submission" date="2019-03" db="EMBL/GenBank/DDBJ databases">
        <title>Complete genome of Methylacidiphilum kamchatkense Kam1.</title>
        <authorList>
            <person name="Kruse T."/>
            <person name="Murarilal Ratnadevi C."/>
            <person name="Erikstad H.-A."/>
            <person name="Birkeland N.-K."/>
        </authorList>
    </citation>
    <scope>NUCLEOTIDE SEQUENCE [LARGE SCALE GENOMIC DNA]</scope>
    <source>
        <strain evidence="6">kam1</strain>
    </source>
</reference>
<evidence type="ECO:0000313" key="6">
    <source>
        <dbReference type="Proteomes" id="UP000315925"/>
    </source>
</evidence>
<dbReference type="RefSeq" id="WP_039720700.1">
    <property type="nucleotide sequence ID" value="NZ_CP037899.1"/>
</dbReference>
<dbReference type="SMART" id="SM00897">
    <property type="entry name" value="FIST"/>
    <property type="match status" value="1"/>
</dbReference>
<dbReference type="SMART" id="SM01204">
    <property type="entry name" value="FIST_C"/>
    <property type="match status" value="1"/>
</dbReference>
<evidence type="ECO:0000259" key="2">
    <source>
        <dbReference type="SMART" id="SM01204"/>
    </source>
</evidence>
<proteinExistence type="predicted"/>
<keyword evidence="5" id="KW-1185">Reference proteome</keyword>
<dbReference type="OrthoDB" id="179842at2"/>
<dbReference type="Pfam" id="PF10442">
    <property type="entry name" value="FIST_C"/>
    <property type="match status" value="1"/>
</dbReference>
<dbReference type="AlphaFoldDB" id="A0A0C1V6S7"/>
<dbReference type="KEGG" id="mkc:kam1_1337"/>
<dbReference type="Pfam" id="PF08495">
    <property type="entry name" value="FIST"/>
    <property type="match status" value="1"/>
</dbReference>
<dbReference type="EMBL" id="JQNX01000001">
    <property type="protein sequence ID" value="KIE59445.1"/>
    <property type="molecule type" value="Genomic_DNA"/>
</dbReference>
<evidence type="ECO:0008006" key="7">
    <source>
        <dbReference type="Google" id="ProtNLM"/>
    </source>
</evidence>
<evidence type="ECO:0000313" key="4">
    <source>
        <dbReference type="EMBL" id="QDQ42562.1"/>
    </source>
</evidence>
<dbReference type="EMBL" id="CP037899">
    <property type="protein sequence ID" value="QDQ42562.1"/>
    <property type="molecule type" value="Genomic_DNA"/>
</dbReference>
<dbReference type="InterPro" id="IPR019494">
    <property type="entry name" value="FIST_C"/>
</dbReference>
<name>A0A0C1V6S7_9BACT</name>
<reference evidence="4" key="2">
    <citation type="journal article" date="2019" name="BMC Genomics">
        <title>Complete genome sequence analysis of the thermoacidophilic verrucomicrobial methanotroph 'Candidatus Methylacidiphilum kamchatkense' strain Kam1 and comparison with its closest relatives.</title>
        <authorList>
            <person name="Kruse T."/>
            <person name="Ratnadevi C.M."/>
            <person name="Erikstad H.A."/>
            <person name="Birkeland N.K."/>
        </authorList>
    </citation>
    <scope>NUCLEOTIDE SEQUENCE</scope>
    <source>
        <strain evidence="4">Kam1</strain>
    </source>
</reference>
<evidence type="ECO:0000313" key="3">
    <source>
        <dbReference type="EMBL" id="KIE59445.1"/>
    </source>
</evidence>
<dbReference type="Proteomes" id="UP000031594">
    <property type="component" value="Unassembled WGS sequence"/>
</dbReference>
<dbReference type="PANTHER" id="PTHR40252:SF2">
    <property type="entry name" value="BLR0328 PROTEIN"/>
    <property type="match status" value="1"/>
</dbReference>
<evidence type="ECO:0000313" key="5">
    <source>
        <dbReference type="Proteomes" id="UP000031594"/>
    </source>
</evidence>
<feature type="domain" description="FIST" evidence="1">
    <location>
        <begin position="33"/>
        <end position="251"/>
    </location>
</feature>
<dbReference type="STRING" id="1202785.A946_01835"/>
<sequence length="418" mass="45034">MNTIDNSLVKTALAYGKTVEEVLNALKKQGIRQPEFSICFASSTFNQQQVVSQIKQSLSGHLWGLSSAGEFNGIEEAMTCGGIFMLSIEPLANVLKSNVSYGTIGVDAENSAKAIVQKAFEGLHFDPELLYLGFSGKKPADLLKATPFSLLVAHSQIGTEEKCLKGICEYVGRGVRISGGSGADSLYLERVTETYCYADEKAEKNALSVLALATTLKNGVGIANAFRPVPGKGAFVTESFGRVVYSLNHRRAADVYMELTASSSWQEAFNAFNSHPFGIVEPVSHYWHIHSPAAIQKDGSMAFFSEIPQGSGVSLLEADSQSRIESTRLAVQRAIADAGYPQKIAAVVLFNCILCHQQSERLRTGRAEIQAVKSVVGENVPLIGASTYGETGYTIAGTVGHHNQTTTVWLLGDEPITR</sequence>
<organism evidence="4 6">
    <name type="scientific">Methylacidiphilum kamchatkense Kam1</name>
    <dbReference type="NCBI Taxonomy" id="1202785"/>
    <lineage>
        <taxon>Bacteria</taxon>
        <taxon>Pseudomonadati</taxon>
        <taxon>Verrucomicrobiota</taxon>
        <taxon>Methylacidiphilae</taxon>
        <taxon>Methylacidiphilales</taxon>
        <taxon>Methylacidiphilaceae</taxon>
        <taxon>Methylacidiphilum (ex Ratnadevi et al. 2023)</taxon>
    </lineage>
</organism>
<gene>
    <name evidence="3" type="ORF">A946_01835</name>
    <name evidence="4" type="ORF">kam1_1337</name>
</gene>
<reference evidence="3 5" key="1">
    <citation type="submission" date="2014-08" db="EMBL/GenBank/DDBJ databases">
        <title>Methylacidiphilum kamchatkense strain Kam1 draft genome sequence.</title>
        <authorList>
            <person name="Birkeland N.-K."/>
            <person name="Erikstad H.A."/>
        </authorList>
    </citation>
    <scope>NUCLEOTIDE SEQUENCE [LARGE SCALE GENOMIC DNA]</scope>
    <source>
        <strain evidence="3 5">Kam1</strain>
    </source>
</reference>
<accession>A0A0C1V6S7</accession>
<evidence type="ECO:0000259" key="1">
    <source>
        <dbReference type="SMART" id="SM00897"/>
    </source>
</evidence>
<dbReference type="Proteomes" id="UP000315925">
    <property type="component" value="Chromosome"/>
</dbReference>
<dbReference type="InterPro" id="IPR013702">
    <property type="entry name" value="FIST_domain_N"/>
</dbReference>